<reference evidence="1 2" key="1">
    <citation type="journal article" date="2018" name="Elife">
        <title>Firefly genomes illuminate parallel origins of bioluminescence in beetles.</title>
        <authorList>
            <person name="Fallon T.R."/>
            <person name="Lower S.E."/>
            <person name="Chang C.H."/>
            <person name="Bessho-Uehara M."/>
            <person name="Martin G.J."/>
            <person name="Bewick A.J."/>
            <person name="Behringer M."/>
            <person name="Debat H.J."/>
            <person name="Wong I."/>
            <person name="Day J.C."/>
            <person name="Suvorov A."/>
            <person name="Silva C.J."/>
            <person name="Stanger-Hall K.F."/>
            <person name="Hall D.W."/>
            <person name="Schmitz R.J."/>
            <person name="Nelson D.R."/>
            <person name="Lewis S.M."/>
            <person name="Shigenobu S."/>
            <person name="Bybee S.M."/>
            <person name="Larracuente A.M."/>
            <person name="Oba Y."/>
            <person name="Weng J.K."/>
        </authorList>
    </citation>
    <scope>NUCLEOTIDE SEQUENCE [LARGE SCALE GENOMIC DNA]</scope>
    <source>
        <strain evidence="1">1611_PpyrPB1</strain>
        <tissue evidence="1">Whole body</tissue>
    </source>
</reference>
<dbReference type="Proteomes" id="UP000327044">
    <property type="component" value="Unassembled WGS sequence"/>
</dbReference>
<evidence type="ECO:0000313" key="1">
    <source>
        <dbReference type="EMBL" id="KAB0793695.1"/>
    </source>
</evidence>
<protein>
    <submittedName>
        <fullName evidence="1">Uncharacterized protein</fullName>
    </submittedName>
</protein>
<dbReference type="AlphaFoldDB" id="A0A5N4A8Q5"/>
<proteinExistence type="predicted"/>
<comment type="caution">
    <text evidence="1">The sequence shown here is derived from an EMBL/GenBank/DDBJ whole genome shotgun (WGS) entry which is preliminary data.</text>
</comment>
<accession>A0A5N4A8Q5</accession>
<keyword evidence="2" id="KW-1185">Reference proteome</keyword>
<gene>
    <name evidence="1" type="ORF">PPYR_13315</name>
</gene>
<evidence type="ECO:0000313" key="2">
    <source>
        <dbReference type="Proteomes" id="UP000327044"/>
    </source>
</evidence>
<organism evidence="1 2">
    <name type="scientific">Photinus pyralis</name>
    <name type="common">Common eastern firefly</name>
    <name type="synonym">Lampyris pyralis</name>
    <dbReference type="NCBI Taxonomy" id="7054"/>
    <lineage>
        <taxon>Eukaryota</taxon>
        <taxon>Metazoa</taxon>
        <taxon>Ecdysozoa</taxon>
        <taxon>Arthropoda</taxon>
        <taxon>Hexapoda</taxon>
        <taxon>Insecta</taxon>
        <taxon>Pterygota</taxon>
        <taxon>Neoptera</taxon>
        <taxon>Endopterygota</taxon>
        <taxon>Coleoptera</taxon>
        <taxon>Polyphaga</taxon>
        <taxon>Elateriformia</taxon>
        <taxon>Elateroidea</taxon>
        <taxon>Lampyridae</taxon>
        <taxon>Lampyrinae</taxon>
        <taxon>Photinus</taxon>
    </lineage>
</organism>
<dbReference type="EMBL" id="VVIM01000009">
    <property type="protein sequence ID" value="KAB0793695.1"/>
    <property type="molecule type" value="Genomic_DNA"/>
</dbReference>
<name>A0A5N4A8Q5_PHOPY</name>
<dbReference type="InParanoid" id="A0A5N4A8Q5"/>
<sequence>MNRGNFENWFKTQLVPNLPEKSLIIMYNASYHSGLLEKIPTKSWTKQRMIEWSQTHVHSLLVKTPEV</sequence>